<dbReference type="STRING" id="640512.BC1003_6042"/>
<name>E1TIN1_BURSG</name>
<evidence type="ECO:0000313" key="1">
    <source>
        <dbReference type="EMBL" id="ADN61940.1"/>
    </source>
</evidence>
<sequence>MTERVFDFHAGTLPLLVSIPHLGRIIPDSLKSQYTHIAHTVADTDWHLDRLYDFARRAGASVLSARVSRYVIDLNRPPSGESLYPGQTTTGLRPTETFRGEPLYRDGATPTAEETQARLAMYHQPYHAKLRAELDALKAKHGAVLLWEAHSIASVLPRLFDGKLPDLNLGTNSEQSCDPAVLRAVTATLESQSVETPYTWVANGRFKGGYITRQYGEPNKGVHAIQLEMCQSTYMNETAPFDYRPDLAEKVEGVVERMVMAAVDAVRALPR</sequence>
<dbReference type="KEGG" id="bgf:BC1003_6042"/>
<dbReference type="NCBIfam" id="TIGR02017">
    <property type="entry name" value="hutG_amidohyd"/>
    <property type="match status" value="1"/>
</dbReference>
<accession>E1TIN1</accession>
<protein>
    <submittedName>
        <fullName evidence="1">N-formylglutamate amidohydrolase</fullName>
    </submittedName>
</protein>
<organism evidence="1">
    <name type="scientific">Burkholderia sp. (strain CCGE1003)</name>
    <dbReference type="NCBI Taxonomy" id="640512"/>
    <lineage>
        <taxon>Bacteria</taxon>
        <taxon>Pseudomonadati</taxon>
        <taxon>Pseudomonadota</taxon>
        <taxon>Betaproteobacteria</taxon>
        <taxon>Burkholderiales</taxon>
        <taxon>Burkholderiaceae</taxon>
        <taxon>Burkholderia</taxon>
    </lineage>
</organism>
<dbReference type="AlphaFoldDB" id="E1TIN1"/>
<dbReference type="GO" id="GO:0016787">
    <property type="term" value="F:hydrolase activity"/>
    <property type="evidence" value="ECO:0007669"/>
    <property type="project" value="UniProtKB-KW"/>
</dbReference>
<dbReference type="EMBL" id="CP002218">
    <property type="protein sequence ID" value="ADN61940.1"/>
    <property type="molecule type" value="Genomic_DNA"/>
</dbReference>
<dbReference type="eggNOG" id="COG3741">
    <property type="taxonomic scope" value="Bacteria"/>
</dbReference>
<reference evidence="1" key="1">
    <citation type="submission" date="2010-09" db="EMBL/GenBank/DDBJ databases">
        <title>Complete sequence of chromosome2 of Burkholderia sp. CCGE1003.</title>
        <authorList>
            <consortium name="US DOE Joint Genome Institute"/>
            <person name="Lucas S."/>
            <person name="Copeland A."/>
            <person name="Lapidus A."/>
            <person name="Cheng J.-F."/>
            <person name="Bruce D."/>
            <person name="Goodwin L."/>
            <person name="Pitluck S."/>
            <person name="Daligault H."/>
            <person name="Davenport K."/>
            <person name="Detter J.C."/>
            <person name="Han C."/>
            <person name="Tapia R."/>
            <person name="Land M."/>
            <person name="Hauser L."/>
            <person name="Jeffries C."/>
            <person name="Kyrpides N."/>
            <person name="Ivanova N."/>
            <person name="Ovchinnikova G."/>
            <person name="Martinez-Romero E."/>
            <person name="Rogel M.A."/>
            <person name="Auchtung J."/>
            <person name="Tiedje J.M."/>
            <person name="Woyke T."/>
        </authorList>
    </citation>
    <scope>NUCLEOTIDE SEQUENCE</scope>
    <source>
        <strain evidence="1">CCGE1003</strain>
    </source>
</reference>
<dbReference type="OrthoDB" id="8716700at2"/>
<dbReference type="InterPro" id="IPR010247">
    <property type="entry name" value="HutG_amidohyd"/>
</dbReference>
<dbReference type="Pfam" id="PF05013">
    <property type="entry name" value="FGase"/>
    <property type="match status" value="1"/>
</dbReference>
<gene>
    <name evidence="1" type="ordered locus">BC1003_6042</name>
</gene>
<keyword evidence="1" id="KW-0378">Hydrolase</keyword>
<dbReference type="Gene3D" id="3.40.630.40">
    <property type="entry name" value="Zn-dependent exopeptidases"/>
    <property type="match status" value="1"/>
</dbReference>
<dbReference type="InterPro" id="IPR007709">
    <property type="entry name" value="N-FG_amidohydro"/>
</dbReference>
<proteinExistence type="predicted"/>
<dbReference type="HOGENOM" id="CLU_069318_0_0_4"/>
<dbReference type="SUPFAM" id="SSF53187">
    <property type="entry name" value="Zn-dependent exopeptidases"/>
    <property type="match status" value="1"/>
</dbReference>